<dbReference type="EMBL" id="JARKIE010000434">
    <property type="protein sequence ID" value="KAJ7640152.1"/>
    <property type="molecule type" value="Genomic_DNA"/>
</dbReference>
<feature type="non-terminal residue" evidence="2">
    <location>
        <position position="75"/>
    </location>
</feature>
<organism evidence="2 3">
    <name type="scientific">Mycena rosella</name>
    <name type="common">Pink bonnet</name>
    <name type="synonym">Agaricus rosellus</name>
    <dbReference type="NCBI Taxonomy" id="1033263"/>
    <lineage>
        <taxon>Eukaryota</taxon>
        <taxon>Fungi</taxon>
        <taxon>Dikarya</taxon>
        <taxon>Basidiomycota</taxon>
        <taxon>Agaricomycotina</taxon>
        <taxon>Agaricomycetes</taxon>
        <taxon>Agaricomycetidae</taxon>
        <taxon>Agaricales</taxon>
        <taxon>Marasmiineae</taxon>
        <taxon>Mycenaceae</taxon>
        <taxon>Mycena</taxon>
    </lineage>
</organism>
<feature type="transmembrane region" description="Helical" evidence="1">
    <location>
        <begin position="5"/>
        <end position="22"/>
    </location>
</feature>
<dbReference type="Proteomes" id="UP001221757">
    <property type="component" value="Unassembled WGS sequence"/>
</dbReference>
<keyword evidence="1" id="KW-1133">Transmembrane helix</keyword>
<name>A0AAD7C863_MYCRO</name>
<keyword evidence="1" id="KW-0812">Transmembrane</keyword>
<reference evidence="2" key="1">
    <citation type="submission" date="2023-03" db="EMBL/GenBank/DDBJ databases">
        <title>Massive genome expansion in bonnet fungi (Mycena s.s.) driven by repeated elements and novel gene families across ecological guilds.</title>
        <authorList>
            <consortium name="Lawrence Berkeley National Laboratory"/>
            <person name="Harder C.B."/>
            <person name="Miyauchi S."/>
            <person name="Viragh M."/>
            <person name="Kuo A."/>
            <person name="Thoen E."/>
            <person name="Andreopoulos B."/>
            <person name="Lu D."/>
            <person name="Skrede I."/>
            <person name="Drula E."/>
            <person name="Henrissat B."/>
            <person name="Morin E."/>
            <person name="Kohler A."/>
            <person name="Barry K."/>
            <person name="LaButti K."/>
            <person name="Morin E."/>
            <person name="Salamov A."/>
            <person name="Lipzen A."/>
            <person name="Mereny Z."/>
            <person name="Hegedus B."/>
            <person name="Baldrian P."/>
            <person name="Stursova M."/>
            <person name="Weitz H."/>
            <person name="Taylor A."/>
            <person name="Grigoriev I.V."/>
            <person name="Nagy L.G."/>
            <person name="Martin F."/>
            <person name="Kauserud H."/>
        </authorList>
    </citation>
    <scope>NUCLEOTIDE SEQUENCE</scope>
    <source>
        <strain evidence="2">CBHHK067</strain>
    </source>
</reference>
<gene>
    <name evidence="2" type="ORF">B0H17DRAFT_877587</name>
</gene>
<dbReference type="AlphaFoldDB" id="A0AAD7C863"/>
<evidence type="ECO:0000256" key="1">
    <source>
        <dbReference type="SAM" id="Phobius"/>
    </source>
</evidence>
<keyword evidence="1" id="KW-0472">Membrane</keyword>
<evidence type="ECO:0000313" key="2">
    <source>
        <dbReference type="EMBL" id="KAJ7640152.1"/>
    </source>
</evidence>
<proteinExistence type="predicted"/>
<sequence length="75" mass="8160">IIVSVLIAMQIVGLGLLMWYIYSVPTWTTSLDAVAVAQIAREVPEGEIPPLRPVSKVDLKRMREVDALVGVKDGA</sequence>
<accession>A0AAD7C863</accession>
<protein>
    <submittedName>
        <fullName evidence="2">Uncharacterized protein</fullName>
    </submittedName>
</protein>
<evidence type="ECO:0000313" key="3">
    <source>
        <dbReference type="Proteomes" id="UP001221757"/>
    </source>
</evidence>
<feature type="non-terminal residue" evidence="2">
    <location>
        <position position="1"/>
    </location>
</feature>
<keyword evidence="3" id="KW-1185">Reference proteome</keyword>
<comment type="caution">
    <text evidence="2">The sequence shown here is derived from an EMBL/GenBank/DDBJ whole genome shotgun (WGS) entry which is preliminary data.</text>
</comment>